<gene>
    <name evidence="2" type="ORF">CEXT_296541</name>
</gene>
<evidence type="ECO:0000256" key="1">
    <source>
        <dbReference type="SAM" id="MobiDB-lite"/>
    </source>
</evidence>
<reference evidence="2 3" key="1">
    <citation type="submission" date="2021-06" db="EMBL/GenBank/DDBJ databases">
        <title>Caerostris extrusa draft genome.</title>
        <authorList>
            <person name="Kono N."/>
            <person name="Arakawa K."/>
        </authorList>
    </citation>
    <scope>NUCLEOTIDE SEQUENCE [LARGE SCALE GENOMIC DNA]</scope>
</reference>
<dbReference type="AlphaFoldDB" id="A0AAV4T4D4"/>
<proteinExistence type="predicted"/>
<evidence type="ECO:0000313" key="2">
    <source>
        <dbReference type="EMBL" id="GIY40975.1"/>
    </source>
</evidence>
<name>A0AAV4T4D4_CAEEX</name>
<organism evidence="2 3">
    <name type="scientific">Caerostris extrusa</name>
    <name type="common">Bark spider</name>
    <name type="synonym">Caerostris bankana</name>
    <dbReference type="NCBI Taxonomy" id="172846"/>
    <lineage>
        <taxon>Eukaryota</taxon>
        <taxon>Metazoa</taxon>
        <taxon>Ecdysozoa</taxon>
        <taxon>Arthropoda</taxon>
        <taxon>Chelicerata</taxon>
        <taxon>Arachnida</taxon>
        <taxon>Araneae</taxon>
        <taxon>Araneomorphae</taxon>
        <taxon>Entelegynae</taxon>
        <taxon>Araneoidea</taxon>
        <taxon>Araneidae</taxon>
        <taxon>Caerostris</taxon>
    </lineage>
</organism>
<dbReference type="EMBL" id="BPLR01010683">
    <property type="protein sequence ID" value="GIY40975.1"/>
    <property type="molecule type" value="Genomic_DNA"/>
</dbReference>
<evidence type="ECO:0000313" key="3">
    <source>
        <dbReference type="Proteomes" id="UP001054945"/>
    </source>
</evidence>
<sequence length="77" mass="8775">MQLETANQNDDDDDNSHEVCDGDLQSLIPAKSNSNEKHNISHVEKNLELLITEQSDDDMHGISDGEKFIANYSTKWW</sequence>
<feature type="region of interest" description="Disordered" evidence="1">
    <location>
        <begin position="1"/>
        <end position="39"/>
    </location>
</feature>
<accession>A0AAV4T4D4</accession>
<protein>
    <submittedName>
        <fullName evidence="2">Uncharacterized protein</fullName>
    </submittedName>
</protein>
<comment type="caution">
    <text evidence="2">The sequence shown here is derived from an EMBL/GenBank/DDBJ whole genome shotgun (WGS) entry which is preliminary data.</text>
</comment>
<dbReference type="Proteomes" id="UP001054945">
    <property type="component" value="Unassembled WGS sequence"/>
</dbReference>
<keyword evidence="3" id="KW-1185">Reference proteome</keyword>